<keyword evidence="2 5" id="KW-0812">Transmembrane</keyword>
<feature type="transmembrane region" description="Helical" evidence="5">
    <location>
        <begin position="327"/>
        <end position="347"/>
    </location>
</feature>
<evidence type="ECO:0000313" key="7">
    <source>
        <dbReference type="EMBL" id="RXH56736.1"/>
    </source>
</evidence>
<proteinExistence type="predicted"/>
<dbReference type="Pfam" id="PF07690">
    <property type="entry name" value="MFS_1"/>
    <property type="match status" value="1"/>
</dbReference>
<comment type="subcellular location">
    <subcellularLocation>
        <location evidence="1">Membrane</location>
        <topology evidence="1">Multi-pass membrane protein</topology>
    </subcellularLocation>
</comment>
<protein>
    <submittedName>
        <fullName evidence="7">Hexuronate transporter</fullName>
    </submittedName>
</protein>
<dbReference type="Proteomes" id="UP000289437">
    <property type="component" value="Unassembled WGS sequence"/>
</dbReference>
<feature type="transmembrane region" description="Helical" evidence="5">
    <location>
        <begin position="253"/>
        <end position="273"/>
    </location>
</feature>
<feature type="transmembrane region" description="Helical" evidence="5">
    <location>
        <begin position="353"/>
        <end position="375"/>
    </location>
</feature>
<feature type="transmembrane region" description="Helical" evidence="5">
    <location>
        <begin position="293"/>
        <end position="315"/>
    </location>
</feature>
<feature type="domain" description="Major facilitator superfamily (MFS) profile" evidence="6">
    <location>
        <begin position="26"/>
        <end position="443"/>
    </location>
</feature>
<keyword evidence="4 5" id="KW-0472">Membrane</keyword>
<comment type="caution">
    <text evidence="7">The sequence shown here is derived from an EMBL/GenBank/DDBJ whole genome shotgun (WGS) entry which is preliminary data.</text>
</comment>
<dbReference type="InterPro" id="IPR036259">
    <property type="entry name" value="MFS_trans_sf"/>
</dbReference>
<keyword evidence="3 5" id="KW-1133">Transmembrane helix</keyword>
<evidence type="ECO:0000256" key="4">
    <source>
        <dbReference type="ARBA" id="ARBA00023136"/>
    </source>
</evidence>
<dbReference type="GO" id="GO:0016020">
    <property type="term" value="C:membrane"/>
    <property type="evidence" value="ECO:0007669"/>
    <property type="project" value="UniProtKB-SubCell"/>
</dbReference>
<dbReference type="InterPro" id="IPR011701">
    <property type="entry name" value="MFS"/>
</dbReference>
<organism evidence="7 8">
    <name type="scientific">Granulicella sibirica</name>
    <dbReference type="NCBI Taxonomy" id="2479048"/>
    <lineage>
        <taxon>Bacteria</taxon>
        <taxon>Pseudomonadati</taxon>
        <taxon>Acidobacteriota</taxon>
        <taxon>Terriglobia</taxon>
        <taxon>Terriglobales</taxon>
        <taxon>Acidobacteriaceae</taxon>
        <taxon>Granulicella</taxon>
    </lineage>
</organism>
<feature type="transmembrane region" description="Helical" evidence="5">
    <location>
        <begin position="75"/>
        <end position="94"/>
    </location>
</feature>
<dbReference type="EMBL" id="RDSM01000001">
    <property type="protein sequence ID" value="RXH56736.1"/>
    <property type="molecule type" value="Genomic_DNA"/>
</dbReference>
<dbReference type="GO" id="GO:0015134">
    <property type="term" value="F:hexuronate transmembrane transporter activity"/>
    <property type="evidence" value="ECO:0007669"/>
    <property type="project" value="TreeGrafter"/>
</dbReference>
<dbReference type="SUPFAM" id="SSF103473">
    <property type="entry name" value="MFS general substrate transporter"/>
    <property type="match status" value="1"/>
</dbReference>
<name>A0A4Q0T551_9BACT</name>
<evidence type="ECO:0000256" key="2">
    <source>
        <dbReference type="ARBA" id="ARBA00022692"/>
    </source>
</evidence>
<dbReference type="InterPro" id="IPR020846">
    <property type="entry name" value="MFS_dom"/>
</dbReference>
<dbReference type="OrthoDB" id="9773404at2"/>
<feature type="transmembrane region" description="Helical" evidence="5">
    <location>
        <begin position="415"/>
        <end position="439"/>
    </location>
</feature>
<dbReference type="InterPro" id="IPR050382">
    <property type="entry name" value="MFS_Na/Anion_cotransporter"/>
</dbReference>
<reference evidence="8" key="2">
    <citation type="submission" date="2019-02" db="EMBL/GenBank/DDBJ databases">
        <title>Granulicella sibirica sp. nov., a psychrotolerant acidobacterium isolated from an organic soil layer in forested tundra, West Siberia.</title>
        <authorList>
            <person name="Oshkin I.Y."/>
            <person name="Kulichevskaya I.S."/>
            <person name="Rijpstra W.I.C."/>
            <person name="Sinninghe Damste J.S."/>
            <person name="Rakitin A.L."/>
            <person name="Ravin N.V."/>
            <person name="Dedysh S.N."/>
        </authorList>
    </citation>
    <scope>NUCLEOTIDE SEQUENCE [LARGE SCALE GENOMIC DNA]</scope>
    <source>
        <strain evidence="8">AF10</strain>
    </source>
</reference>
<accession>A0A4Q0T551</accession>
<keyword evidence="8" id="KW-1185">Reference proteome</keyword>
<feature type="transmembrane region" description="Helical" evidence="5">
    <location>
        <begin position="387"/>
        <end position="409"/>
    </location>
</feature>
<feature type="transmembrane region" description="Helical" evidence="5">
    <location>
        <begin position="189"/>
        <end position="212"/>
    </location>
</feature>
<evidence type="ECO:0000256" key="3">
    <source>
        <dbReference type="ARBA" id="ARBA00022989"/>
    </source>
</evidence>
<reference evidence="7 8" key="1">
    <citation type="submission" date="2018-11" db="EMBL/GenBank/DDBJ databases">
        <authorList>
            <person name="Mardanov A.V."/>
            <person name="Ravin N.V."/>
            <person name="Dedysh S.N."/>
        </authorList>
    </citation>
    <scope>NUCLEOTIDE SEQUENCE [LARGE SCALE GENOMIC DNA]</scope>
    <source>
        <strain evidence="7 8">AF10</strain>
    </source>
</reference>
<dbReference type="RefSeq" id="WP_128911021.1">
    <property type="nucleotide sequence ID" value="NZ_RDSM01000001.1"/>
</dbReference>
<evidence type="ECO:0000256" key="5">
    <source>
        <dbReference type="SAM" id="Phobius"/>
    </source>
</evidence>
<dbReference type="PROSITE" id="PS50850">
    <property type="entry name" value="MFS"/>
    <property type="match status" value="1"/>
</dbReference>
<evidence type="ECO:0000256" key="1">
    <source>
        <dbReference type="ARBA" id="ARBA00004141"/>
    </source>
</evidence>
<gene>
    <name evidence="7" type="ORF">GRAN_0046</name>
</gene>
<feature type="transmembrane region" description="Helical" evidence="5">
    <location>
        <begin position="106"/>
        <end position="136"/>
    </location>
</feature>
<dbReference type="AlphaFoldDB" id="A0A4Q0T551"/>
<sequence>MSSTRPVVQSGFTSYAPEKPSTRWFVCALLFAATTINYMDRSVLSLIEPLLHTLPFMGWNPGLDATHQDVFNNNYGNIIICFQIAYGVGLLTAGRVVDKLGTKIGYAVAISVWALSSMGHAAVASVVGFCVARAMLGLGESGNFPAAIKAVTEWFPSEERALATGLFNSGSNASAFVAPALVAFVTTKYGWRAAFVTTGSMGLLWLVVWLLFPYNRLKRGASQTQANLEPVVAAGAQKGFFTLFGELGKTRQLWAFAVGKGFTDPIWWFYLFYLPKFLNENYGLDLKHAYWEIVAVYAVSSVGSIAGGALSGIVMKRGYTVNQGRKFALLVCALCVLPIMLVPYMHVISPGSAWPAVALFALAAAAHQGWSANLFSTPTDMFPASAVSTVVGIGGAVGAVGGATFTWIVKHYFSLHPMLIFTMGGCSYLSALIIFHLLVPRLGVRRDAVPA</sequence>
<evidence type="ECO:0000313" key="8">
    <source>
        <dbReference type="Proteomes" id="UP000289437"/>
    </source>
</evidence>
<evidence type="ECO:0000259" key="6">
    <source>
        <dbReference type="PROSITE" id="PS50850"/>
    </source>
</evidence>
<dbReference type="PANTHER" id="PTHR11662:SF285">
    <property type="entry name" value="HEXURONATE TRANSPORTER"/>
    <property type="match status" value="1"/>
</dbReference>
<dbReference type="Gene3D" id="1.20.1250.20">
    <property type="entry name" value="MFS general substrate transporter like domains"/>
    <property type="match status" value="2"/>
</dbReference>
<dbReference type="PANTHER" id="PTHR11662">
    <property type="entry name" value="SOLUTE CARRIER FAMILY 17"/>
    <property type="match status" value="1"/>
</dbReference>